<evidence type="ECO:0000313" key="2">
    <source>
        <dbReference type="Proteomes" id="UP000327493"/>
    </source>
</evidence>
<keyword evidence="2" id="KW-1185">Reference proteome</keyword>
<organism evidence="1 2">
    <name type="scientific">Etheostoma spectabile</name>
    <name type="common">orangethroat darter</name>
    <dbReference type="NCBI Taxonomy" id="54343"/>
    <lineage>
        <taxon>Eukaryota</taxon>
        <taxon>Metazoa</taxon>
        <taxon>Chordata</taxon>
        <taxon>Craniata</taxon>
        <taxon>Vertebrata</taxon>
        <taxon>Euteleostomi</taxon>
        <taxon>Actinopterygii</taxon>
        <taxon>Neopterygii</taxon>
        <taxon>Teleostei</taxon>
        <taxon>Neoteleostei</taxon>
        <taxon>Acanthomorphata</taxon>
        <taxon>Eupercaria</taxon>
        <taxon>Perciformes</taxon>
        <taxon>Percoidei</taxon>
        <taxon>Percidae</taxon>
        <taxon>Etheostomatinae</taxon>
        <taxon>Etheostoma</taxon>
    </lineage>
</organism>
<name>A0A5J5CTI3_9PERO</name>
<evidence type="ECO:0000313" key="1">
    <source>
        <dbReference type="EMBL" id="KAA8585067.1"/>
    </source>
</evidence>
<gene>
    <name evidence="1" type="ORF">FQN60_003761</name>
</gene>
<dbReference type="AlphaFoldDB" id="A0A5J5CTI3"/>
<dbReference type="Proteomes" id="UP000327493">
    <property type="component" value="Chromosome 15"/>
</dbReference>
<reference evidence="1 2" key="1">
    <citation type="submission" date="2019-08" db="EMBL/GenBank/DDBJ databases">
        <title>A chromosome-level genome assembly, high-density linkage maps, and genome scans reveal the genomic architecture of hybrid incompatibilities underlying speciation via character displacement in darters (Percidae: Etheostominae).</title>
        <authorList>
            <person name="Moran R.L."/>
            <person name="Catchen J.M."/>
            <person name="Fuller R.C."/>
        </authorList>
    </citation>
    <scope>NUCLEOTIDE SEQUENCE [LARGE SCALE GENOMIC DNA]</scope>
    <source>
        <strain evidence="1">EspeVRDwgs_2016</strain>
        <tissue evidence="1">Muscle</tissue>
    </source>
</reference>
<accession>A0A5J5CTI3</accession>
<proteinExistence type="predicted"/>
<protein>
    <submittedName>
        <fullName evidence="1">Uncharacterized protein</fullName>
    </submittedName>
</protein>
<dbReference type="EMBL" id="VOFY01000015">
    <property type="protein sequence ID" value="KAA8585067.1"/>
    <property type="molecule type" value="Genomic_DNA"/>
</dbReference>
<sequence>MRRRLRRQRGTVSLALPALGVRVGLSGSEWRRATPRGHLYNSGQTEDYENVEELKQLCWRPSSLMGKDVWSSQLGFRNHRLLRTAVGIPPCSVPPQAPGCTQGSSSHYADLKPGCRANQNQWPAHEDAITTIRFKRYKAAVVLTIKPVSSDAAGALILSMRSDPGAALFVCSYVLLEV</sequence>
<comment type="caution">
    <text evidence="1">The sequence shown here is derived from an EMBL/GenBank/DDBJ whole genome shotgun (WGS) entry which is preliminary data.</text>
</comment>